<evidence type="ECO:0000256" key="2">
    <source>
        <dbReference type="ARBA" id="ARBA00023136"/>
    </source>
</evidence>
<dbReference type="InterPro" id="IPR001849">
    <property type="entry name" value="PH_domain"/>
</dbReference>
<protein>
    <recommendedName>
        <fullName evidence="3">PH domain-containing protein</fullName>
    </recommendedName>
</protein>
<dbReference type="PANTHER" id="PTHR14309">
    <property type="entry name" value="EXPRESSED PROTEIN"/>
    <property type="match status" value="1"/>
</dbReference>
<keyword evidence="2" id="KW-0472">Membrane</keyword>
<dbReference type="EMBL" id="KI913955">
    <property type="protein sequence ID" value="ETW06910.1"/>
    <property type="molecule type" value="Genomic_DNA"/>
</dbReference>
<dbReference type="GO" id="GO:0016020">
    <property type="term" value="C:membrane"/>
    <property type="evidence" value="ECO:0007669"/>
    <property type="project" value="UniProtKB-SubCell"/>
</dbReference>
<dbReference type="OrthoDB" id="73680at2759"/>
<sequence length="645" mass="71777">MDKVLEKEYDATTARTFVEKVAMAAMLATRGSALLVHRNSHLEDEDMALIDEVMSERLIQLRRASSSVSSPRSESVDHAGWSWSATASSCPTTSFDEASERVNDDCGELLSSQSTVDDVEAKANSRSHLTHPTLSMLDSSDSFTSLDDSNVSTTCNTAPQQSTEILYTTAIAEVDEGSSVDGRRSSLSTTKFVVRKGWIEKCGQRFKTWKWRYFELTRDGCLRYYTAEDKTVCKGTIHVAKTTKNDIVIQTHVSSREFFFILSTPHRNYLLSTATERAMTRWIRALESIGAQAGPGRWDPLRNTVHLTVDDNHQPHKWRGYDDPHDAKTMPMAGVLLKRGHVRTNWVQRYFKLEKLDHHPVLRYYSDGDGRATPKGAISLVNASVSAGVPFCCDGRRNYFVVLSGSLDLHLNALTERDMRRWIHALRKAIEHRPMTPPRPMHVVATHATVVASHLPHIHFTFASKAEFETLQLESRGDALVVSSTSAAAPSVPLGAQLIRVQGVSLGLTIDAARLQLARATYPLQCEFICAPAKRGEMIKRSRSSRTLTSWKTREIVVEHGCLTYIAWHEVRGSFSLAGCYLQLPDVPNRPHCILVGRSPTDKLVLQASSDDERISWAATLHCSILMASHGLSVAGLASNDPFFV</sequence>
<dbReference type="SMART" id="SM00233">
    <property type="entry name" value="PH"/>
    <property type="match status" value="3"/>
</dbReference>
<dbReference type="InterPro" id="IPR039680">
    <property type="entry name" value="PLEKHB1/2"/>
</dbReference>
<feature type="domain" description="PH" evidence="3">
    <location>
        <begin position="531"/>
        <end position="626"/>
    </location>
</feature>
<dbReference type="Pfam" id="PF00169">
    <property type="entry name" value="PH"/>
    <property type="match status" value="3"/>
</dbReference>
<dbReference type="PROSITE" id="PS50003">
    <property type="entry name" value="PH_DOMAIN"/>
    <property type="match status" value="3"/>
</dbReference>
<organism evidence="4">
    <name type="scientific">Aphanomyces invadans</name>
    <dbReference type="NCBI Taxonomy" id="157072"/>
    <lineage>
        <taxon>Eukaryota</taxon>
        <taxon>Sar</taxon>
        <taxon>Stramenopiles</taxon>
        <taxon>Oomycota</taxon>
        <taxon>Saprolegniomycetes</taxon>
        <taxon>Saprolegniales</taxon>
        <taxon>Verrucalvaceae</taxon>
        <taxon>Aphanomyces</taxon>
    </lineage>
</organism>
<dbReference type="AlphaFoldDB" id="A0A024UL84"/>
<dbReference type="CDD" id="cd00821">
    <property type="entry name" value="PH"/>
    <property type="match status" value="1"/>
</dbReference>
<evidence type="ECO:0000313" key="4">
    <source>
        <dbReference type="EMBL" id="ETW06910.1"/>
    </source>
</evidence>
<proteinExistence type="predicted"/>
<dbReference type="GO" id="GO:0045595">
    <property type="term" value="P:regulation of cell differentiation"/>
    <property type="evidence" value="ECO:0007669"/>
    <property type="project" value="TreeGrafter"/>
</dbReference>
<reference evidence="4" key="1">
    <citation type="submission" date="2013-12" db="EMBL/GenBank/DDBJ databases">
        <title>The Genome Sequence of Aphanomyces invadans NJM9701.</title>
        <authorList>
            <consortium name="The Broad Institute Genomics Platform"/>
            <person name="Russ C."/>
            <person name="Tyler B."/>
            <person name="van West P."/>
            <person name="Dieguez-Uribeondo J."/>
            <person name="Young S.K."/>
            <person name="Zeng Q."/>
            <person name="Gargeya S."/>
            <person name="Fitzgerald M."/>
            <person name="Abouelleil A."/>
            <person name="Alvarado L."/>
            <person name="Chapman S.B."/>
            <person name="Gainer-Dewar J."/>
            <person name="Goldberg J."/>
            <person name="Griggs A."/>
            <person name="Gujja S."/>
            <person name="Hansen M."/>
            <person name="Howarth C."/>
            <person name="Imamovic A."/>
            <person name="Ireland A."/>
            <person name="Larimer J."/>
            <person name="McCowan C."/>
            <person name="Murphy C."/>
            <person name="Pearson M."/>
            <person name="Poon T.W."/>
            <person name="Priest M."/>
            <person name="Roberts A."/>
            <person name="Saif S."/>
            <person name="Shea T."/>
            <person name="Sykes S."/>
            <person name="Wortman J."/>
            <person name="Nusbaum C."/>
            <person name="Birren B."/>
        </authorList>
    </citation>
    <scope>NUCLEOTIDE SEQUENCE [LARGE SCALE GENOMIC DNA]</scope>
    <source>
        <strain evidence="4">NJM9701</strain>
    </source>
</reference>
<dbReference type="FunFam" id="2.30.29.30:FF:000286">
    <property type="entry name" value="PH-protein kinase domain containing protein"/>
    <property type="match status" value="1"/>
</dbReference>
<dbReference type="PANTHER" id="PTHR14309:SF10">
    <property type="entry name" value="PH DOMAIN-CONTAINING PROTEIN"/>
    <property type="match status" value="1"/>
</dbReference>
<gene>
    <name evidence="4" type="ORF">H310_03025</name>
</gene>
<dbReference type="STRING" id="157072.A0A024UL84"/>
<dbReference type="GeneID" id="20080075"/>
<comment type="subcellular location">
    <subcellularLocation>
        <location evidence="1">Membrane</location>
    </subcellularLocation>
</comment>
<dbReference type="VEuPathDB" id="FungiDB:H310_03025"/>
<accession>A0A024UL84</accession>
<dbReference type="InterPro" id="IPR011993">
    <property type="entry name" value="PH-like_dom_sf"/>
</dbReference>
<dbReference type="eggNOG" id="ENOG502R4UM">
    <property type="taxonomic scope" value="Eukaryota"/>
</dbReference>
<dbReference type="RefSeq" id="XP_008864985.1">
    <property type="nucleotide sequence ID" value="XM_008866763.1"/>
</dbReference>
<dbReference type="SUPFAM" id="SSF50729">
    <property type="entry name" value="PH domain-like"/>
    <property type="match status" value="3"/>
</dbReference>
<feature type="domain" description="PH" evidence="3">
    <location>
        <begin position="329"/>
        <end position="431"/>
    </location>
</feature>
<evidence type="ECO:0000256" key="1">
    <source>
        <dbReference type="ARBA" id="ARBA00004370"/>
    </source>
</evidence>
<name>A0A024UL84_9STRA</name>
<evidence type="ECO:0000259" key="3">
    <source>
        <dbReference type="PROSITE" id="PS50003"/>
    </source>
</evidence>
<dbReference type="Gene3D" id="2.30.29.30">
    <property type="entry name" value="Pleckstrin-homology domain (PH domain)/Phosphotyrosine-binding domain (PTB)"/>
    <property type="match status" value="3"/>
</dbReference>
<feature type="domain" description="PH" evidence="3">
    <location>
        <begin position="192"/>
        <end position="291"/>
    </location>
</feature>